<dbReference type="AlphaFoldDB" id="A0A5B8XWV2"/>
<evidence type="ECO:0000313" key="5">
    <source>
        <dbReference type="Proteomes" id="UP000321595"/>
    </source>
</evidence>
<dbReference type="Proteomes" id="UP000321595">
    <property type="component" value="Chromosome"/>
</dbReference>
<sequence>MTMNKLSYRACLLAGAIGDALGAAVEFKSDAEIDRLFGAEGVREYRPAYGRLGAITDDTQMLLFTAEGLIRGHVRGGHRGFADRTGVVANAYLRWLSTQGHQNPAQVGQPGWLIGHEDLHHQRAPGNTCLTALKQMTKLGEKAQNQSKGCGTVMRIAPVGLYMARLITQSPSSAYEMGKELSWLTHAHPSGYIAGGALAAIIWGLARGKTMNRSIDEALELVESDSDSAECSKAIIRARALVTTHIPPKEAVKQLGEGWVAEEALAISIYAALKMPNIMDAISLAVSHGGDSDSTGSITGNLVGLLHGAAGFPNHLLVDLELREVITQVAEDLYDFPEKINHPHFFERYPGN</sequence>
<reference evidence="4 5" key="1">
    <citation type="submission" date="2019-08" db="EMBL/GenBank/DDBJ databases">
        <authorList>
            <person name="Liang Q."/>
        </authorList>
    </citation>
    <scope>NUCLEOTIDE SEQUENCE [LARGE SCALE GENOMIC DNA]</scope>
    <source>
        <strain evidence="4 5">V1718</strain>
    </source>
</reference>
<dbReference type="GO" id="GO:0046872">
    <property type="term" value="F:metal ion binding"/>
    <property type="evidence" value="ECO:0007669"/>
    <property type="project" value="UniProtKB-KW"/>
</dbReference>
<keyword evidence="5" id="KW-1185">Reference proteome</keyword>
<dbReference type="KEGG" id="bbae:FRD01_15040"/>
<dbReference type="PANTHER" id="PTHR16222">
    <property type="entry name" value="ADP-RIBOSYLGLYCOHYDROLASE"/>
    <property type="match status" value="1"/>
</dbReference>
<evidence type="ECO:0000256" key="2">
    <source>
        <dbReference type="ARBA" id="ARBA00022801"/>
    </source>
</evidence>
<gene>
    <name evidence="4" type="ORF">FRD01_15040</name>
</gene>
<dbReference type="SUPFAM" id="SSF101478">
    <property type="entry name" value="ADP-ribosylglycohydrolase"/>
    <property type="match status" value="1"/>
</dbReference>
<dbReference type="Gene3D" id="1.10.4080.10">
    <property type="entry name" value="ADP-ribosylation/Crystallin J1"/>
    <property type="match status" value="1"/>
</dbReference>
<comment type="similarity">
    <text evidence="1">Belongs to the ADP-ribosylglycohydrolase family.</text>
</comment>
<dbReference type="GO" id="GO:0016787">
    <property type="term" value="F:hydrolase activity"/>
    <property type="evidence" value="ECO:0007669"/>
    <property type="project" value="UniProtKB-KW"/>
</dbReference>
<feature type="binding site" evidence="3">
    <location>
        <position position="293"/>
    </location>
    <ligand>
        <name>Mg(2+)</name>
        <dbReference type="ChEBI" id="CHEBI:18420"/>
        <label>1</label>
    </ligand>
</feature>
<dbReference type="OrthoDB" id="9806482at2"/>
<feature type="binding site" evidence="3">
    <location>
        <position position="294"/>
    </location>
    <ligand>
        <name>Mg(2+)</name>
        <dbReference type="ChEBI" id="CHEBI:18420"/>
        <label>1</label>
    </ligand>
</feature>
<feature type="binding site" evidence="3">
    <location>
        <position position="58"/>
    </location>
    <ligand>
        <name>Mg(2+)</name>
        <dbReference type="ChEBI" id="CHEBI:18420"/>
        <label>1</label>
    </ligand>
</feature>
<feature type="binding site" evidence="3">
    <location>
        <position position="57"/>
    </location>
    <ligand>
        <name>Mg(2+)</name>
        <dbReference type="ChEBI" id="CHEBI:18420"/>
        <label>1</label>
    </ligand>
</feature>
<evidence type="ECO:0000256" key="3">
    <source>
        <dbReference type="PIRSR" id="PIRSR605502-1"/>
    </source>
</evidence>
<accession>A0A5B8XWV2</accession>
<proteinExistence type="inferred from homology"/>
<name>A0A5B8XWV2_9DELT</name>
<keyword evidence="3" id="KW-0460">Magnesium</keyword>
<keyword evidence="2 4" id="KW-0378">Hydrolase</keyword>
<dbReference type="PANTHER" id="PTHR16222:SF24">
    <property type="entry name" value="ADP-RIBOSYLHYDROLASE ARH3"/>
    <property type="match status" value="1"/>
</dbReference>
<dbReference type="InterPro" id="IPR050792">
    <property type="entry name" value="ADP-ribosylglycohydrolase"/>
</dbReference>
<dbReference type="InterPro" id="IPR005502">
    <property type="entry name" value="Ribosyl_crysJ1"/>
</dbReference>
<keyword evidence="3" id="KW-0479">Metal-binding</keyword>
<protein>
    <submittedName>
        <fullName evidence="4">ADP-ribosylglycohydrolase family protein</fullName>
    </submittedName>
</protein>
<feature type="binding site" evidence="3">
    <location>
        <position position="291"/>
    </location>
    <ligand>
        <name>Mg(2+)</name>
        <dbReference type="ChEBI" id="CHEBI:18420"/>
        <label>1</label>
    </ligand>
</feature>
<dbReference type="InterPro" id="IPR036705">
    <property type="entry name" value="Ribosyl_crysJ1_sf"/>
</dbReference>
<evidence type="ECO:0000313" key="4">
    <source>
        <dbReference type="EMBL" id="QED28523.1"/>
    </source>
</evidence>
<evidence type="ECO:0000256" key="1">
    <source>
        <dbReference type="ARBA" id="ARBA00010702"/>
    </source>
</evidence>
<organism evidence="4 5">
    <name type="scientific">Microvenator marinus</name>
    <dbReference type="NCBI Taxonomy" id="2600177"/>
    <lineage>
        <taxon>Bacteria</taxon>
        <taxon>Deltaproteobacteria</taxon>
        <taxon>Bradymonadales</taxon>
        <taxon>Microvenatoraceae</taxon>
        <taxon>Microvenator</taxon>
    </lineage>
</organism>
<dbReference type="EMBL" id="CP042467">
    <property type="protein sequence ID" value="QED28523.1"/>
    <property type="molecule type" value="Genomic_DNA"/>
</dbReference>
<dbReference type="Pfam" id="PF03747">
    <property type="entry name" value="ADP_ribosyl_GH"/>
    <property type="match status" value="1"/>
</dbReference>
<feature type="binding site" evidence="3">
    <location>
        <position position="56"/>
    </location>
    <ligand>
        <name>Mg(2+)</name>
        <dbReference type="ChEBI" id="CHEBI:18420"/>
        <label>1</label>
    </ligand>
</feature>
<comment type="cofactor">
    <cofactor evidence="3">
        <name>Mg(2+)</name>
        <dbReference type="ChEBI" id="CHEBI:18420"/>
    </cofactor>
    <text evidence="3">Binds 2 magnesium ions per subunit.</text>
</comment>